<dbReference type="EMBL" id="AJWK01010139">
    <property type="status" value="NOT_ANNOTATED_CDS"/>
    <property type="molecule type" value="Genomic_DNA"/>
</dbReference>
<reference evidence="6" key="1">
    <citation type="submission" date="2020-05" db="UniProtKB">
        <authorList>
            <consortium name="EnsemblMetazoa"/>
        </authorList>
    </citation>
    <scope>IDENTIFICATION</scope>
    <source>
        <strain evidence="6">Jacobina</strain>
    </source>
</reference>
<feature type="chain" id="PRO_5008405691" description="Serpin domain-containing protein" evidence="4">
    <location>
        <begin position="20"/>
        <end position="586"/>
    </location>
</feature>
<dbReference type="InterPro" id="IPR036186">
    <property type="entry name" value="Serpin_sf"/>
</dbReference>
<dbReference type="PANTHER" id="PTHR11461">
    <property type="entry name" value="SERINE PROTEASE INHIBITOR, SERPIN"/>
    <property type="match status" value="1"/>
</dbReference>
<evidence type="ECO:0000313" key="6">
    <source>
        <dbReference type="EnsemblMetazoa" id="LLOJ003123-PA"/>
    </source>
</evidence>
<dbReference type="EnsemblMetazoa" id="LLOJ003123-RA">
    <property type="protein sequence ID" value="LLOJ003123-PA"/>
    <property type="gene ID" value="LLOJ003123"/>
</dbReference>
<feature type="signal peptide" evidence="4">
    <location>
        <begin position="1"/>
        <end position="19"/>
    </location>
</feature>
<dbReference type="Pfam" id="PF00079">
    <property type="entry name" value="Serpin"/>
    <property type="match status" value="2"/>
</dbReference>
<evidence type="ECO:0000256" key="3">
    <source>
        <dbReference type="RuleBase" id="RU000411"/>
    </source>
</evidence>
<accession>A0A1B0CFK2</accession>
<dbReference type="GO" id="GO:0005615">
    <property type="term" value="C:extracellular space"/>
    <property type="evidence" value="ECO:0007669"/>
    <property type="project" value="InterPro"/>
</dbReference>
<name>A0A1B0CFK2_LUTLO</name>
<evidence type="ECO:0000256" key="2">
    <source>
        <dbReference type="ARBA" id="ARBA00022900"/>
    </source>
</evidence>
<evidence type="ECO:0000259" key="5">
    <source>
        <dbReference type="SMART" id="SM00093"/>
    </source>
</evidence>
<dbReference type="AlphaFoldDB" id="A0A1B0CFK2"/>
<keyword evidence="7" id="KW-1185">Reference proteome</keyword>
<dbReference type="VEuPathDB" id="VectorBase:LLOJ003123"/>
<keyword evidence="2" id="KW-0722">Serine protease inhibitor</keyword>
<dbReference type="InterPro" id="IPR042185">
    <property type="entry name" value="Serpin_sf_2"/>
</dbReference>
<feature type="domain" description="Serpin" evidence="5">
    <location>
        <begin position="76"/>
        <end position="582"/>
    </location>
</feature>
<dbReference type="Gene3D" id="2.30.39.10">
    <property type="entry name" value="Alpha-1-antitrypsin, domain 1"/>
    <property type="match status" value="1"/>
</dbReference>
<dbReference type="InterPro" id="IPR042178">
    <property type="entry name" value="Serpin_sf_1"/>
</dbReference>
<dbReference type="SMART" id="SM00093">
    <property type="entry name" value="SERPIN"/>
    <property type="match status" value="1"/>
</dbReference>
<evidence type="ECO:0000256" key="1">
    <source>
        <dbReference type="ARBA" id="ARBA00022690"/>
    </source>
</evidence>
<comment type="similarity">
    <text evidence="3">Belongs to the serpin family.</text>
</comment>
<proteinExistence type="inferred from homology"/>
<dbReference type="GO" id="GO:0045861">
    <property type="term" value="P:negative regulation of proteolysis"/>
    <property type="evidence" value="ECO:0007669"/>
    <property type="project" value="UniProtKB-ARBA"/>
</dbReference>
<dbReference type="GO" id="GO:0004867">
    <property type="term" value="F:serine-type endopeptidase inhibitor activity"/>
    <property type="evidence" value="ECO:0007669"/>
    <property type="project" value="UniProtKB-KW"/>
</dbReference>
<evidence type="ECO:0000256" key="4">
    <source>
        <dbReference type="SAM" id="SignalP"/>
    </source>
</evidence>
<dbReference type="PANTHER" id="PTHR11461:SF342">
    <property type="entry name" value="SERINE PROTEASE INHIBITOR 28DC"/>
    <property type="match status" value="1"/>
</dbReference>
<keyword evidence="1" id="KW-0646">Protease inhibitor</keyword>
<protein>
    <recommendedName>
        <fullName evidence="5">Serpin domain-containing protein</fullName>
    </recommendedName>
</protein>
<dbReference type="Gene3D" id="3.30.497.10">
    <property type="entry name" value="Antithrombin, subunit I, domain 2"/>
    <property type="match status" value="2"/>
</dbReference>
<dbReference type="FunFam" id="2.30.39.10:FF:000035">
    <property type="entry name" value="Serine protease inhibitor (serpin) 16"/>
    <property type="match status" value="1"/>
</dbReference>
<dbReference type="InterPro" id="IPR023796">
    <property type="entry name" value="Serpin_dom"/>
</dbReference>
<organism evidence="6 7">
    <name type="scientific">Lutzomyia longipalpis</name>
    <name type="common">Sand fly</name>
    <dbReference type="NCBI Taxonomy" id="7200"/>
    <lineage>
        <taxon>Eukaryota</taxon>
        <taxon>Metazoa</taxon>
        <taxon>Ecdysozoa</taxon>
        <taxon>Arthropoda</taxon>
        <taxon>Hexapoda</taxon>
        <taxon>Insecta</taxon>
        <taxon>Pterygota</taxon>
        <taxon>Neoptera</taxon>
        <taxon>Endopterygota</taxon>
        <taxon>Diptera</taxon>
        <taxon>Nematocera</taxon>
        <taxon>Psychodoidea</taxon>
        <taxon>Psychodidae</taxon>
        <taxon>Lutzomyia</taxon>
        <taxon>Lutzomyia</taxon>
    </lineage>
</organism>
<evidence type="ECO:0000313" key="7">
    <source>
        <dbReference type="Proteomes" id="UP000092461"/>
    </source>
</evidence>
<dbReference type="InterPro" id="IPR000215">
    <property type="entry name" value="Serpin_fam"/>
</dbReference>
<sequence length="586" mass="65016">MPKQLVLLGLVCTLSLVWGKGFSLDELIAQHSGFNPVASVAGNQKLEPSVLLRRDAVDSSPQQHGLTAKNVLNLAQKIGGVLGNIRSDKAIVYSPVSIAAALQLVLLGANGETYNELLRLLSVDNPGRLHEDFGASIGDLLATSVDDVNGKGEKTNTIVNGAGSLDHHVSIVNGLFVQNGFSIRPDYRSVVESIYRSEITELDFLNHPTDAASFINNWVERSTHGKVKDIVPHTIARDTRVIIASTIYFNAHWKETFIEGATRPRQFFPDGEGGRHILVQMMSFGGTLPFYNSREYNCRILGLPYKNNLSTLYIIIPDNSNPQRVRELQNDLTSDKIDYMISRMTMNTTILLFPKLHLSMDFKLRDVLKQLGVRTLFSPSAADLSLISDEDVLGGVVEKLSDIRAFSPAAGNAASGLPLQNENREDVLIFSRLRAEDDEDSDMSDKDRKRAKRATYKAASKFDRESEPLTLKDFVLRKRITKPLAEQKLIRSRRQTSAFDSLNSLSQLRGRIPTNPGLFASEVIHKVDLTINEKGTEGGASTLVFLHKTGTDVVFRANVPFLFLIRNDATKLPLFYGTVFEPEEHQ</sequence>
<dbReference type="Proteomes" id="UP000092461">
    <property type="component" value="Unassembled WGS sequence"/>
</dbReference>
<keyword evidence="4" id="KW-0732">Signal</keyword>
<dbReference type="SUPFAM" id="SSF56574">
    <property type="entry name" value="Serpins"/>
    <property type="match status" value="2"/>
</dbReference>
<dbReference type="VEuPathDB" id="VectorBase:LLONM1_009116"/>